<dbReference type="GO" id="GO:0000981">
    <property type="term" value="F:DNA-binding transcription factor activity, RNA polymerase II-specific"/>
    <property type="evidence" value="ECO:0007669"/>
    <property type="project" value="TreeGrafter"/>
</dbReference>
<evidence type="ECO:0000256" key="8">
    <source>
        <dbReference type="ARBA" id="ARBA00023242"/>
    </source>
</evidence>
<protein>
    <recommendedName>
        <fullName evidence="11">GATA-type domain-containing protein</fullName>
    </recommendedName>
</protein>
<evidence type="ECO:0000256" key="7">
    <source>
        <dbReference type="ARBA" id="ARBA00023163"/>
    </source>
</evidence>
<keyword evidence="6" id="KW-0534">Nitrate assimilation</keyword>
<evidence type="ECO:0000256" key="6">
    <source>
        <dbReference type="ARBA" id="ARBA00023063"/>
    </source>
</evidence>
<dbReference type="STRING" id="1507870.A0A1V8SSX4"/>
<evidence type="ECO:0000256" key="1">
    <source>
        <dbReference type="ARBA" id="ARBA00004123"/>
    </source>
</evidence>
<dbReference type="GO" id="GO:0000978">
    <property type="term" value="F:RNA polymerase II cis-regulatory region sequence-specific DNA binding"/>
    <property type="evidence" value="ECO:0007669"/>
    <property type="project" value="TreeGrafter"/>
</dbReference>
<feature type="compositionally biased region" description="Polar residues" evidence="10">
    <location>
        <begin position="250"/>
        <end position="265"/>
    </location>
</feature>
<dbReference type="GO" id="GO:0008270">
    <property type="term" value="F:zinc ion binding"/>
    <property type="evidence" value="ECO:0007669"/>
    <property type="project" value="UniProtKB-KW"/>
</dbReference>
<keyword evidence="5" id="KW-0805">Transcription regulation</keyword>
<evidence type="ECO:0000259" key="11">
    <source>
        <dbReference type="PROSITE" id="PS50114"/>
    </source>
</evidence>
<sequence>MLKNPLRPEQPSFGQRHGFPDPPQRPQSNQPEFRFRLASPAQPAKPLHPTYSSTQLPGLSALAALAASAAPLVEDPERTSTSSPDSMNQQYAPAATAGGGGTGMNAPPICQNCGTSTTPLWRRDESGSVLCNACGLFLKLHGRPRPISLKTDVIKSRNRVKSTQPTASRKRDSQGDGVDTPPQQYQASSSLPSHHPTAEPSNVTYAHPHHLPHASDQGPTPPAPSRTATPSQHHQTNPNIAPQHLFDNLSLPNDSFASPSLNPYNPQARHPSPAASLNGSAPVVTLEVPQTFDTVIAQNSALRTRVSELEVINELFRGRVKELELAELSARRAADEATAEVSRLRAVIEKSRGDLGSDDGRESKRARVEEPEEGPFAEFTNGGN</sequence>
<feature type="region of interest" description="Disordered" evidence="10">
    <location>
        <begin position="1"/>
        <end position="54"/>
    </location>
</feature>
<keyword evidence="2" id="KW-0479">Metal-binding</keyword>
<dbReference type="GO" id="GO:0000122">
    <property type="term" value="P:negative regulation of transcription by RNA polymerase II"/>
    <property type="evidence" value="ECO:0007669"/>
    <property type="project" value="TreeGrafter"/>
</dbReference>
<dbReference type="PANTHER" id="PTHR10071:SF281">
    <property type="entry name" value="BOX A-BINDING FACTOR-RELATED"/>
    <property type="match status" value="1"/>
</dbReference>
<dbReference type="PROSITE" id="PS00344">
    <property type="entry name" value="GATA_ZN_FINGER_1"/>
    <property type="match status" value="1"/>
</dbReference>
<evidence type="ECO:0000256" key="4">
    <source>
        <dbReference type="ARBA" id="ARBA00022833"/>
    </source>
</evidence>
<comment type="caution">
    <text evidence="12">The sequence shown here is derived from an EMBL/GenBank/DDBJ whole genome shotgun (WGS) entry which is preliminary data.</text>
</comment>
<keyword evidence="8" id="KW-0539">Nucleus</keyword>
<feature type="compositionally biased region" description="Polar residues" evidence="10">
    <location>
        <begin position="79"/>
        <end position="91"/>
    </location>
</feature>
<accession>A0A1V8SSX4</accession>
<dbReference type="InterPro" id="IPR056998">
    <property type="entry name" value="Asd-4/GZF3_helical"/>
</dbReference>
<dbReference type="Proteomes" id="UP000192596">
    <property type="component" value="Unassembled WGS sequence"/>
</dbReference>
<dbReference type="CDD" id="cd00202">
    <property type="entry name" value="ZnF_GATA"/>
    <property type="match status" value="1"/>
</dbReference>
<dbReference type="Pfam" id="PF25026">
    <property type="entry name" value="Asd-4"/>
    <property type="match status" value="1"/>
</dbReference>
<dbReference type="GO" id="GO:0045944">
    <property type="term" value="P:positive regulation of transcription by RNA polymerase II"/>
    <property type="evidence" value="ECO:0007669"/>
    <property type="project" value="TreeGrafter"/>
</dbReference>
<dbReference type="FunFam" id="3.30.50.10:FF:000007">
    <property type="entry name" value="Nitrogen regulatory AreA, N-terminal"/>
    <property type="match status" value="1"/>
</dbReference>
<dbReference type="AlphaFoldDB" id="A0A1V8SSX4"/>
<feature type="compositionally biased region" description="Polar residues" evidence="10">
    <location>
        <begin position="181"/>
        <end position="192"/>
    </location>
</feature>
<dbReference type="SMART" id="SM00401">
    <property type="entry name" value="ZnF_GATA"/>
    <property type="match status" value="1"/>
</dbReference>
<feature type="region of interest" description="Disordered" evidence="10">
    <location>
        <begin position="150"/>
        <end position="276"/>
    </location>
</feature>
<evidence type="ECO:0000313" key="13">
    <source>
        <dbReference type="Proteomes" id="UP000192596"/>
    </source>
</evidence>
<keyword evidence="3 9" id="KW-0863">Zinc-finger</keyword>
<dbReference type="EMBL" id="NAJO01000028">
    <property type="protein sequence ID" value="OQO02118.1"/>
    <property type="molecule type" value="Genomic_DNA"/>
</dbReference>
<keyword evidence="13" id="KW-1185">Reference proteome</keyword>
<feature type="compositionally biased region" description="Basic and acidic residues" evidence="10">
    <location>
        <begin position="350"/>
        <end position="369"/>
    </location>
</feature>
<dbReference type="InterPro" id="IPR039355">
    <property type="entry name" value="Transcription_factor_GATA"/>
</dbReference>
<feature type="region of interest" description="Disordered" evidence="10">
    <location>
        <begin position="70"/>
        <end position="100"/>
    </location>
</feature>
<keyword evidence="7" id="KW-0804">Transcription</keyword>
<keyword evidence="4" id="KW-0862">Zinc</keyword>
<proteinExistence type="predicted"/>
<evidence type="ECO:0000313" key="12">
    <source>
        <dbReference type="EMBL" id="OQO02118.1"/>
    </source>
</evidence>
<dbReference type="PRINTS" id="PR00619">
    <property type="entry name" value="GATAZNFINGER"/>
</dbReference>
<feature type="domain" description="GATA-type" evidence="11">
    <location>
        <begin position="110"/>
        <end position="157"/>
    </location>
</feature>
<name>A0A1V8SSX4_9PEZI</name>
<evidence type="ECO:0000256" key="2">
    <source>
        <dbReference type="ARBA" id="ARBA00022723"/>
    </source>
</evidence>
<evidence type="ECO:0000256" key="9">
    <source>
        <dbReference type="PROSITE-ProRule" id="PRU00094"/>
    </source>
</evidence>
<comment type="subcellular location">
    <subcellularLocation>
        <location evidence="1">Nucleus</location>
    </subcellularLocation>
</comment>
<dbReference type="InterPro" id="IPR000679">
    <property type="entry name" value="Znf_GATA"/>
</dbReference>
<dbReference type="InterPro" id="IPR013088">
    <property type="entry name" value="Znf_NHR/GATA"/>
</dbReference>
<dbReference type="PANTHER" id="PTHR10071">
    <property type="entry name" value="TRANSCRIPTION FACTOR GATA FAMILY MEMBER"/>
    <property type="match status" value="1"/>
</dbReference>
<gene>
    <name evidence="12" type="ORF">B0A48_11670</name>
</gene>
<dbReference type="Pfam" id="PF00320">
    <property type="entry name" value="GATA"/>
    <property type="match status" value="1"/>
</dbReference>
<dbReference type="SUPFAM" id="SSF57716">
    <property type="entry name" value="Glucocorticoid receptor-like (DNA-binding domain)"/>
    <property type="match status" value="1"/>
</dbReference>
<organism evidence="12 13">
    <name type="scientific">Cryoendolithus antarcticus</name>
    <dbReference type="NCBI Taxonomy" id="1507870"/>
    <lineage>
        <taxon>Eukaryota</taxon>
        <taxon>Fungi</taxon>
        <taxon>Dikarya</taxon>
        <taxon>Ascomycota</taxon>
        <taxon>Pezizomycotina</taxon>
        <taxon>Dothideomycetes</taxon>
        <taxon>Dothideomycetidae</taxon>
        <taxon>Cladosporiales</taxon>
        <taxon>Cladosporiaceae</taxon>
        <taxon>Cryoendolithus</taxon>
    </lineage>
</organism>
<dbReference type="Gene3D" id="3.30.50.10">
    <property type="entry name" value="Erythroid Transcription Factor GATA-1, subunit A"/>
    <property type="match status" value="1"/>
</dbReference>
<evidence type="ECO:0000256" key="10">
    <source>
        <dbReference type="SAM" id="MobiDB-lite"/>
    </source>
</evidence>
<dbReference type="InParanoid" id="A0A1V8SSX4"/>
<dbReference type="OrthoDB" id="515401at2759"/>
<reference evidence="13" key="1">
    <citation type="submission" date="2017-03" db="EMBL/GenBank/DDBJ databases">
        <title>Genomes of endolithic fungi from Antarctica.</title>
        <authorList>
            <person name="Coleine C."/>
            <person name="Masonjones S."/>
            <person name="Stajich J.E."/>
        </authorList>
    </citation>
    <scope>NUCLEOTIDE SEQUENCE [LARGE SCALE GENOMIC DNA]</scope>
    <source>
        <strain evidence="13">CCFEE 5527</strain>
    </source>
</reference>
<dbReference type="GO" id="GO:0005634">
    <property type="term" value="C:nucleus"/>
    <property type="evidence" value="ECO:0007669"/>
    <property type="project" value="UniProtKB-SubCell"/>
</dbReference>
<feature type="region of interest" description="Disordered" evidence="10">
    <location>
        <begin position="350"/>
        <end position="384"/>
    </location>
</feature>
<evidence type="ECO:0000256" key="5">
    <source>
        <dbReference type="ARBA" id="ARBA00023015"/>
    </source>
</evidence>
<evidence type="ECO:0000256" key="3">
    <source>
        <dbReference type="ARBA" id="ARBA00022771"/>
    </source>
</evidence>
<dbReference type="PROSITE" id="PS50114">
    <property type="entry name" value="GATA_ZN_FINGER_2"/>
    <property type="match status" value="1"/>
</dbReference>